<evidence type="ECO:0000313" key="3">
    <source>
        <dbReference type="EMBL" id="CUO68908.1"/>
    </source>
</evidence>
<keyword evidence="1" id="KW-1133">Transmembrane helix</keyword>
<feature type="transmembrane region" description="Helical" evidence="1">
    <location>
        <begin position="74"/>
        <end position="94"/>
    </location>
</feature>
<organism evidence="3 4">
    <name type="scientific">Clostridium disporicum</name>
    <dbReference type="NCBI Taxonomy" id="84024"/>
    <lineage>
        <taxon>Bacteria</taxon>
        <taxon>Bacillati</taxon>
        <taxon>Bacillota</taxon>
        <taxon>Clostridia</taxon>
        <taxon>Eubacteriales</taxon>
        <taxon>Clostridiaceae</taxon>
        <taxon>Clostridium</taxon>
    </lineage>
</organism>
<dbReference type="Pfam" id="PF21537">
    <property type="entry name" value="DUF1980_C"/>
    <property type="match status" value="1"/>
</dbReference>
<dbReference type="AlphaFoldDB" id="A0A174H6S3"/>
<evidence type="ECO:0000259" key="2">
    <source>
        <dbReference type="Pfam" id="PF21537"/>
    </source>
</evidence>
<feature type="transmembrane region" description="Helical" evidence="1">
    <location>
        <begin position="42"/>
        <end position="62"/>
    </location>
</feature>
<feature type="transmembrane region" description="Helical" evidence="1">
    <location>
        <begin position="9"/>
        <end position="30"/>
    </location>
</feature>
<keyword evidence="1" id="KW-0472">Membrane</keyword>
<evidence type="ECO:0000313" key="4">
    <source>
        <dbReference type="Proteomes" id="UP000095558"/>
    </source>
</evidence>
<dbReference type="EMBL" id="CYZV01000040">
    <property type="protein sequence ID" value="CUO68908.1"/>
    <property type="molecule type" value="Genomic_DNA"/>
</dbReference>
<dbReference type="InterPro" id="IPR048447">
    <property type="entry name" value="DUF1980_C"/>
</dbReference>
<accession>A0A174H6S3</accession>
<gene>
    <name evidence="3" type="ORF">ERS852470_03071</name>
</gene>
<feature type="domain" description="DUF1980" evidence="2">
    <location>
        <begin position="102"/>
        <end position="193"/>
    </location>
</feature>
<protein>
    <submittedName>
        <fullName evidence="3">Membrane-spanning protein</fullName>
    </submittedName>
</protein>
<dbReference type="OrthoDB" id="9770408at2"/>
<dbReference type="Proteomes" id="UP000095558">
    <property type="component" value="Unassembled WGS sequence"/>
</dbReference>
<dbReference type="RefSeq" id="WP_042396822.1">
    <property type="nucleotide sequence ID" value="NZ_CYYT01000049.1"/>
</dbReference>
<keyword evidence="1" id="KW-0812">Transmembrane</keyword>
<name>A0A174H6S3_9CLOT</name>
<proteinExistence type="predicted"/>
<evidence type="ECO:0000256" key="1">
    <source>
        <dbReference type="SAM" id="Phobius"/>
    </source>
</evidence>
<sequence length="221" mass="25766">MKKFNVDELIWFIILILMEVSIVFLIRSGNITNFVGVDMIKYFYLSIVILGVFTIAQFGRIFTIKRRVEITNKFIPLTFTLCIGFILLFIFPLLKTNNINSDLGLNKNDDAIIINSENYEILNDINDNKEKFEGKKMIFLGYVDKSEENPDCIIISRIAVKCCQADKEKIQIRVKGIDNDFEDGQWISISGEICFDEKFFILANEYKLQNEPTDIYYHEHL</sequence>
<reference evidence="3 4" key="1">
    <citation type="submission" date="2015-09" db="EMBL/GenBank/DDBJ databases">
        <authorList>
            <consortium name="Pathogen Informatics"/>
        </authorList>
    </citation>
    <scope>NUCLEOTIDE SEQUENCE [LARGE SCALE GENOMIC DNA]</scope>
    <source>
        <strain evidence="3 4">2789STDY5834855</strain>
    </source>
</reference>
<dbReference type="GeneID" id="83011476"/>